<evidence type="ECO:0000259" key="5">
    <source>
        <dbReference type="Pfam" id="PF22725"/>
    </source>
</evidence>
<proteinExistence type="inferred from homology"/>
<feature type="domain" description="GFO/IDH/MocA-like oxidoreductase" evidence="5">
    <location>
        <begin position="134"/>
        <end position="256"/>
    </location>
</feature>
<dbReference type="InterPro" id="IPR000683">
    <property type="entry name" value="Gfo/Idh/MocA-like_OxRdtase_N"/>
</dbReference>
<keyword evidence="2" id="KW-0560">Oxidoreductase</keyword>
<dbReference type="OrthoDB" id="256869at2"/>
<dbReference type="InterPro" id="IPR055170">
    <property type="entry name" value="GFO_IDH_MocA-like_dom"/>
</dbReference>
<organism evidence="6 7">
    <name type="scientific">Rhodococcoides kyotonense</name>
    <dbReference type="NCBI Taxonomy" id="398843"/>
    <lineage>
        <taxon>Bacteria</taxon>
        <taxon>Bacillati</taxon>
        <taxon>Actinomycetota</taxon>
        <taxon>Actinomycetes</taxon>
        <taxon>Mycobacteriales</taxon>
        <taxon>Nocardiaceae</taxon>
        <taxon>Rhodococcoides</taxon>
    </lineage>
</organism>
<reference evidence="7" key="1">
    <citation type="submission" date="2017-06" db="EMBL/GenBank/DDBJ databases">
        <authorList>
            <person name="Varghese N."/>
            <person name="Submissions S."/>
        </authorList>
    </citation>
    <scope>NUCLEOTIDE SEQUENCE [LARGE SCALE GENOMIC DNA]</scope>
    <source>
        <strain evidence="7">JCM 23211</strain>
    </source>
</reference>
<dbReference type="RefSeq" id="WP_089252136.1">
    <property type="nucleotide sequence ID" value="NZ_FZOW01000025.1"/>
</dbReference>
<evidence type="ECO:0000256" key="3">
    <source>
        <dbReference type="SAM" id="MobiDB-lite"/>
    </source>
</evidence>
<dbReference type="SUPFAM" id="SSF51735">
    <property type="entry name" value="NAD(P)-binding Rossmann-fold domains"/>
    <property type="match status" value="1"/>
</dbReference>
<feature type="domain" description="Gfo/Idh/MocA-like oxidoreductase N-terminal" evidence="4">
    <location>
        <begin position="9"/>
        <end position="126"/>
    </location>
</feature>
<evidence type="ECO:0000313" key="6">
    <source>
        <dbReference type="EMBL" id="SNT47969.1"/>
    </source>
</evidence>
<dbReference type="GO" id="GO:0000166">
    <property type="term" value="F:nucleotide binding"/>
    <property type="evidence" value="ECO:0007669"/>
    <property type="project" value="InterPro"/>
</dbReference>
<dbReference type="SUPFAM" id="SSF55347">
    <property type="entry name" value="Glyceraldehyde-3-phosphate dehydrogenase-like, C-terminal domain"/>
    <property type="match status" value="1"/>
</dbReference>
<dbReference type="PANTHER" id="PTHR42840:SF3">
    <property type="entry name" value="BINDING ROSSMANN FOLD OXIDOREDUCTASE, PUTATIVE (AFU_ORTHOLOGUE AFUA_2G10240)-RELATED"/>
    <property type="match status" value="1"/>
</dbReference>
<dbReference type="Proteomes" id="UP000198327">
    <property type="component" value="Unassembled WGS sequence"/>
</dbReference>
<evidence type="ECO:0000259" key="4">
    <source>
        <dbReference type="Pfam" id="PF01408"/>
    </source>
</evidence>
<dbReference type="Gene3D" id="3.40.50.720">
    <property type="entry name" value="NAD(P)-binding Rossmann-like Domain"/>
    <property type="match status" value="1"/>
</dbReference>
<comment type="similarity">
    <text evidence="1">Belongs to the Gfo/Idh/MocA family.</text>
</comment>
<protein>
    <submittedName>
        <fullName evidence="6">Myo-inositol 2-dehydrogenase / D-chiro-inositol 1-dehydrogenase/scyllo-inositol 2-dehydrogenase (NAD+)</fullName>
    </submittedName>
</protein>
<dbReference type="Pfam" id="PF01408">
    <property type="entry name" value="GFO_IDH_MocA"/>
    <property type="match status" value="1"/>
</dbReference>
<dbReference type="Gene3D" id="3.30.360.10">
    <property type="entry name" value="Dihydrodipicolinate Reductase, domain 2"/>
    <property type="match status" value="1"/>
</dbReference>
<accession>A0A239N1E3</accession>
<dbReference type="EMBL" id="FZOW01000025">
    <property type="protein sequence ID" value="SNT47969.1"/>
    <property type="molecule type" value="Genomic_DNA"/>
</dbReference>
<dbReference type="AlphaFoldDB" id="A0A239N1E3"/>
<name>A0A239N1E3_9NOCA</name>
<dbReference type="PANTHER" id="PTHR42840">
    <property type="entry name" value="NAD(P)-BINDING ROSSMANN-FOLD SUPERFAMILY PROTEIN-RELATED"/>
    <property type="match status" value="1"/>
</dbReference>
<evidence type="ECO:0000256" key="2">
    <source>
        <dbReference type="ARBA" id="ARBA00023002"/>
    </source>
</evidence>
<evidence type="ECO:0000313" key="7">
    <source>
        <dbReference type="Proteomes" id="UP000198327"/>
    </source>
</evidence>
<dbReference type="GO" id="GO:0016491">
    <property type="term" value="F:oxidoreductase activity"/>
    <property type="evidence" value="ECO:0007669"/>
    <property type="project" value="UniProtKB-KW"/>
</dbReference>
<keyword evidence="7" id="KW-1185">Reference proteome</keyword>
<sequence length="372" mass="39467">MNLRTAPTIRVGVLGFGRMGAIHAEAVVASPAARLVAVCDTSVAARDRAARLHRVPVFDDLAHFLGQSLDAVIIASNTQYHARHIAACADAGVAIFTEKPVGLTSEESDRVLAAVERARVPFQIGYQRRWDAGYLEMKRLIDAGEIGRPVYLKSYGRDPDASSPANWGFEKNGGLFVNCAIHDYDLARFLFGQEIQTVSATGAVAVYHGLAEVGDIDTCSTTLALSGGAIAVTEWTRFASYGYDVAAEVIGTDGALQLGGARAEGLAIRRRSEAAGSVLGRFGQAFRSSIDEFAAAVREERLPSPGVHDARTALQVALAARESYMKGSVTVQVPLLKAISPDSRGADSQAGKCPLPPSDDVYVTARPGSPPR</sequence>
<dbReference type="InterPro" id="IPR036291">
    <property type="entry name" value="NAD(P)-bd_dom_sf"/>
</dbReference>
<evidence type="ECO:0000256" key="1">
    <source>
        <dbReference type="ARBA" id="ARBA00010928"/>
    </source>
</evidence>
<gene>
    <name evidence="6" type="ORF">SAMN05421642_12534</name>
</gene>
<dbReference type="Pfam" id="PF22725">
    <property type="entry name" value="GFO_IDH_MocA_C3"/>
    <property type="match status" value="1"/>
</dbReference>
<feature type="region of interest" description="Disordered" evidence="3">
    <location>
        <begin position="341"/>
        <end position="372"/>
    </location>
</feature>